<dbReference type="EMBL" id="MT631349">
    <property type="protein sequence ID" value="QNO48491.1"/>
    <property type="molecule type" value="Genomic_DNA"/>
</dbReference>
<dbReference type="EMBL" id="MT631342">
    <property type="protein sequence ID" value="QNO48424.1"/>
    <property type="molecule type" value="Genomic_DNA"/>
</dbReference>
<accession>A0A7G9YK90</accession>
<evidence type="ECO:0000313" key="2">
    <source>
        <dbReference type="EMBL" id="QNO48491.1"/>
    </source>
</evidence>
<gene>
    <name evidence="1" type="ORF">CMAMEFPP_00009</name>
    <name evidence="2" type="ORF">HNMFFIKE_00005</name>
</gene>
<organism evidence="1">
    <name type="scientific">Candidatus Methanogaster sp. ANME-2c ERB4</name>
    <dbReference type="NCBI Taxonomy" id="2759911"/>
    <lineage>
        <taxon>Archaea</taxon>
        <taxon>Methanobacteriati</taxon>
        <taxon>Methanobacteriota</taxon>
        <taxon>Stenosarchaea group</taxon>
        <taxon>Methanomicrobia</taxon>
        <taxon>Methanosarcinales</taxon>
        <taxon>ANME-2 cluster</taxon>
        <taxon>Candidatus Methanogasteraceae</taxon>
        <taxon>Candidatus Methanogaster</taxon>
    </lineage>
</organism>
<name>A0A7G9YK90_9EURY</name>
<proteinExistence type="predicted"/>
<protein>
    <submittedName>
        <fullName evidence="1">Uncharacterized protein</fullName>
    </submittedName>
</protein>
<dbReference type="AlphaFoldDB" id="A0A7G9YK90"/>
<sequence>MMAMRLFAFDLIACLKKDAGREFENLTVESIFDEIIEFPALVKAKRDRIVVTFYGGYRARHKAAAEALMGRLDETGRNVPIPWLGNRKIEVRFK</sequence>
<evidence type="ECO:0000313" key="1">
    <source>
        <dbReference type="EMBL" id="QNO48424.1"/>
    </source>
</evidence>
<reference evidence="1" key="1">
    <citation type="submission" date="2020-06" db="EMBL/GenBank/DDBJ databases">
        <title>Unique genomic features of the anaerobic methanotrophic archaea.</title>
        <authorList>
            <person name="Chadwick G.L."/>
            <person name="Skennerton C.T."/>
            <person name="Laso-Perez R."/>
            <person name="Leu A.O."/>
            <person name="Speth D.R."/>
            <person name="Yu H."/>
            <person name="Morgan-Lang C."/>
            <person name="Hatzenpichler R."/>
            <person name="Goudeau D."/>
            <person name="Malmstrom R."/>
            <person name="Brazelton W.J."/>
            <person name="Woyke T."/>
            <person name="Hallam S.J."/>
            <person name="Tyson G.W."/>
            <person name="Wegener G."/>
            <person name="Boetius A."/>
            <person name="Orphan V."/>
        </authorList>
    </citation>
    <scope>NUCLEOTIDE SEQUENCE</scope>
</reference>